<dbReference type="Proteomes" id="UP000005178">
    <property type="component" value="Unassembled WGS sequence"/>
</dbReference>
<evidence type="ECO:0000256" key="2">
    <source>
        <dbReference type="ARBA" id="ARBA00022490"/>
    </source>
</evidence>
<dbReference type="NCBIfam" id="NF009044">
    <property type="entry name" value="PRK12378.1"/>
    <property type="match status" value="1"/>
</dbReference>
<dbReference type="Gene3D" id="3.30.70.980">
    <property type="match status" value="2"/>
</dbReference>
<evidence type="ECO:0000256" key="6">
    <source>
        <dbReference type="HAMAP-Rule" id="MF_00693"/>
    </source>
</evidence>
<gene>
    <name evidence="10" type="ORF">ANASTE_00400</name>
</gene>
<dbReference type="FunFam" id="1.10.10.200:FF:000002">
    <property type="entry name" value="Probable transcriptional regulatory protein CLM62_37755"/>
    <property type="match status" value="1"/>
</dbReference>
<dbReference type="InterPro" id="IPR048300">
    <property type="entry name" value="TACO1_YebC-like_2nd/3rd_dom"/>
</dbReference>
<keyword evidence="5 6" id="KW-0804">Transcription</keyword>
<dbReference type="InterPro" id="IPR029072">
    <property type="entry name" value="YebC-like"/>
</dbReference>
<dbReference type="HOGENOM" id="CLU_062974_2_2_9"/>
<evidence type="ECO:0000256" key="7">
    <source>
        <dbReference type="SAM" id="MobiDB-lite"/>
    </source>
</evidence>
<feature type="compositionally biased region" description="Basic and acidic residues" evidence="7">
    <location>
        <begin position="1"/>
        <end position="10"/>
    </location>
</feature>
<comment type="caution">
    <text evidence="10">The sequence shown here is derived from an EMBL/GenBank/DDBJ whole genome shotgun (WGS) entry which is preliminary data.</text>
</comment>
<evidence type="ECO:0000256" key="4">
    <source>
        <dbReference type="ARBA" id="ARBA00023125"/>
    </source>
</evidence>
<organism evidence="10 11">
    <name type="scientific">Anaerofustis stercorihominis DSM 17244</name>
    <dbReference type="NCBI Taxonomy" id="445971"/>
    <lineage>
        <taxon>Bacteria</taxon>
        <taxon>Bacillati</taxon>
        <taxon>Bacillota</taxon>
        <taxon>Clostridia</taxon>
        <taxon>Eubacteriales</taxon>
        <taxon>Eubacteriaceae</taxon>
        <taxon>Anaerofustis</taxon>
    </lineage>
</organism>
<dbReference type="FunFam" id="3.30.70.980:FF:000002">
    <property type="entry name" value="Probable transcriptional regulatory protein YebC"/>
    <property type="match status" value="1"/>
</dbReference>
<evidence type="ECO:0000259" key="9">
    <source>
        <dbReference type="Pfam" id="PF20772"/>
    </source>
</evidence>
<dbReference type="Pfam" id="PF01709">
    <property type="entry name" value="Transcrip_reg"/>
    <property type="match status" value="1"/>
</dbReference>
<evidence type="ECO:0000313" key="11">
    <source>
        <dbReference type="Proteomes" id="UP000005178"/>
    </source>
</evidence>
<comment type="similarity">
    <text evidence="1 6">Belongs to the TACO1 family.</text>
</comment>
<keyword evidence="4 6" id="KW-0238">DNA-binding</keyword>
<keyword evidence="2 6" id="KW-0963">Cytoplasm</keyword>
<feature type="domain" description="TACO1/YebC-like N-terminal" evidence="9">
    <location>
        <begin position="14"/>
        <end position="85"/>
    </location>
</feature>
<keyword evidence="3 6" id="KW-0805">Transcription regulation</keyword>
<comment type="subcellular location">
    <subcellularLocation>
        <location evidence="6">Cytoplasm</location>
    </subcellularLocation>
</comment>
<sequence>MAVNLRRDNMSGHSKWSTIKHKKAKTDAQKGKIYTKMAKLIAVAAREGGADPDLNAKLKDAIAKAKSNNMPNDNIERAIKKGAGELGNSVFEEITYEGYGIGGVAVIVEALTDNKNRTAGDVRYYFDKNGGNLGTSGCVSFMFEKKGTILVDNDGNVDEEELMMIALDSGAEDFDVSDDGFEITTTPETFSKVCDALEENVIKTASASVEMVPSNYTKLEDEAQIKKFEKMLEMFEDNDDVQDVYHNAEFPDDYEG</sequence>
<dbReference type="NCBIfam" id="TIGR01033">
    <property type="entry name" value="YebC/PmpR family DNA-binding transcriptional regulator"/>
    <property type="match status" value="1"/>
</dbReference>
<dbReference type="NCBIfam" id="NF001030">
    <property type="entry name" value="PRK00110.1"/>
    <property type="match status" value="1"/>
</dbReference>
<dbReference type="HAMAP" id="MF_00693">
    <property type="entry name" value="Transcrip_reg_TACO1"/>
    <property type="match status" value="1"/>
</dbReference>
<keyword evidence="11" id="KW-1185">Reference proteome</keyword>
<dbReference type="EMBL" id="ABIL02000005">
    <property type="protein sequence ID" value="EDS72691.1"/>
    <property type="molecule type" value="Genomic_DNA"/>
</dbReference>
<dbReference type="STRING" id="445971.ANASTE_00400"/>
<dbReference type="Pfam" id="PF20772">
    <property type="entry name" value="TACO1_YebC_N"/>
    <property type="match status" value="1"/>
</dbReference>
<evidence type="ECO:0000259" key="8">
    <source>
        <dbReference type="Pfam" id="PF01709"/>
    </source>
</evidence>
<reference evidence="10" key="2">
    <citation type="submission" date="2013-08" db="EMBL/GenBank/DDBJ databases">
        <title>Draft genome sequence of Anaerofustis stercorihominis (DSM 17244).</title>
        <authorList>
            <person name="Sudarsanam P."/>
            <person name="Ley R."/>
            <person name="Guruge J."/>
            <person name="Turnbaugh P.J."/>
            <person name="Mahowald M."/>
            <person name="Liep D."/>
            <person name="Gordon J."/>
        </authorList>
    </citation>
    <scope>NUCLEOTIDE SEQUENCE</scope>
    <source>
        <strain evidence="10">DSM 17244</strain>
    </source>
</reference>
<evidence type="ECO:0000256" key="1">
    <source>
        <dbReference type="ARBA" id="ARBA00008724"/>
    </source>
</evidence>
<dbReference type="SUPFAM" id="SSF75625">
    <property type="entry name" value="YebC-like"/>
    <property type="match status" value="1"/>
</dbReference>
<evidence type="ECO:0000313" key="10">
    <source>
        <dbReference type="EMBL" id="EDS72691.1"/>
    </source>
</evidence>
<dbReference type="GO" id="GO:0006355">
    <property type="term" value="P:regulation of DNA-templated transcription"/>
    <property type="evidence" value="ECO:0007669"/>
    <property type="project" value="UniProtKB-UniRule"/>
</dbReference>
<dbReference type="InterPro" id="IPR026564">
    <property type="entry name" value="Transcrip_reg_TACO1-like_dom3"/>
</dbReference>
<feature type="domain" description="TACO1/YebC-like second and third" evidence="8">
    <location>
        <begin position="91"/>
        <end position="248"/>
    </location>
</feature>
<dbReference type="InterPro" id="IPR049083">
    <property type="entry name" value="TACO1_YebC_N"/>
</dbReference>
<proteinExistence type="inferred from homology"/>
<dbReference type="AlphaFoldDB" id="B1C6Q4"/>
<dbReference type="GO" id="GO:0003677">
    <property type="term" value="F:DNA binding"/>
    <property type="evidence" value="ECO:0007669"/>
    <property type="project" value="UniProtKB-UniRule"/>
</dbReference>
<dbReference type="eggNOG" id="COG0217">
    <property type="taxonomic scope" value="Bacteria"/>
</dbReference>
<reference evidence="10" key="1">
    <citation type="submission" date="2008-01" db="EMBL/GenBank/DDBJ databases">
        <authorList>
            <person name="Fulton L."/>
            <person name="Clifton S."/>
            <person name="Fulton B."/>
            <person name="Xu J."/>
            <person name="Minx P."/>
            <person name="Pepin K.H."/>
            <person name="Johnson M."/>
            <person name="Thiruvilangam P."/>
            <person name="Bhonagiri V."/>
            <person name="Nash W.E."/>
            <person name="Mardis E.R."/>
            <person name="Wilson R.K."/>
        </authorList>
    </citation>
    <scope>NUCLEOTIDE SEQUENCE [LARGE SCALE GENOMIC DNA]</scope>
    <source>
        <strain evidence="10">DSM 17244</strain>
    </source>
</reference>
<accession>B1C6Q4</accession>
<protein>
    <recommendedName>
        <fullName evidence="6">Probable transcriptional regulatory protein ANASTE_00400</fullName>
    </recommendedName>
</protein>
<dbReference type="InterPro" id="IPR017856">
    <property type="entry name" value="Integrase-like_N"/>
</dbReference>
<dbReference type="Gene3D" id="1.10.10.200">
    <property type="match status" value="1"/>
</dbReference>
<evidence type="ECO:0000256" key="5">
    <source>
        <dbReference type="ARBA" id="ARBA00023163"/>
    </source>
</evidence>
<dbReference type="InterPro" id="IPR002876">
    <property type="entry name" value="Transcrip_reg_TACO1-like"/>
</dbReference>
<evidence type="ECO:0000256" key="3">
    <source>
        <dbReference type="ARBA" id="ARBA00023015"/>
    </source>
</evidence>
<dbReference type="GO" id="GO:0005829">
    <property type="term" value="C:cytosol"/>
    <property type="evidence" value="ECO:0007669"/>
    <property type="project" value="TreeGrafter"/>
</dbReference>
<feature type="region of interest" description="Disordered" evidence="7">
    <location>
        <begin position="1"/>
        <end position="22"/>
    </location>
</feature>
<dbReference type="PANTHER" id="PTHR12532">
    <property type="entry name" value="TRANSLATIONAL ACTIVATOR OF CYTOCHROME C OXIDASE 1"/>
    <property type="match status" value="1"/>
</dbReference>
<name>B1C6Q4_9FIRM</name>
<dbReference type="PANTHER" id="PTHR12532:SF6">
    <property type="entry name" value="TRANSCRIPTIONAL REGULATORY PROTEIN YEBC-RELATED"/>
    <property type="match status" value="1"/>
</dbReference>